<reference evidence="2" key="1">
    <citation type="submission" date="2022-05" db="EMBL/GenBank/DDBJ databases">
        <title>An RpoN-dependent PEP-CTERM gene is involved in floc formation of an Aquincola tertiaricarbonis strain.</title>
        <authorList>
            <person name="Qiu D."/>
            <person name="Xia M."/>
        </authorList>
    </citation>
    <scope>NUCLEOTIDE SEQUENCE</scope>
    <source>
        <strain evidence="2">RN12</strain>
    </source>
</reference>
<dbReference type="Proteomes" id="UP001056201">
    <property type="component" value="Chromosome 2"/>
</dbReference>
<protein>
    <submittedName>
        <fullName evidence="2">(2Fe-2S)-binding protein</fullName>
    </submittedName>
</protein>
<name>A0ABY4SKH6_AQUTE</name>
<gene>
    <name evidence="2" type="ORF">MW290_21380</name>
</gene>
<organism evidence="2 3">
    <name type="scientific">Aquincola tertiaricarbonis</name>
    <dbReference type="NCBI Taxonomy" id="391953"/>
    <lineage>
        <taxon>Bacteria</taxon>
        <taxon>Pseudomonadati</taxon>
        <taxon>Pseudomonadota</taxon>
        <taxon>Betaproteobacteria</taxon>
        <taxon>Burkholderiales</taxon>
        <taxon>Sphaerotilaceae</taxon>
        <taxon>Aquincola</taxon>
    </lineage>
</organism>
<keyword evidence="3" id="KW-1185">Reference proteome</keyword>
<evidence type="ECO:0000313" key="3">
    <source>
        <dbReference type="Proteomes" id="UP001056201"/>
    </source>
</evidence>
<proteinExistence type="predicted"/>
<accession>A0ABY4SKH6</accession>
<evidence type="ECO:0000313" key="2">
    <source>
        <dbReference type="EMBL" id="URI11496.1"/>
    </source>
</evidence>
<dbReference type="RefSeq" id="WP_250199690.1">
    <property type="nucleotide sequence ID" value="NZ_CP097636.1"/>
</dbReference>
<evidence type="ECO:0000256" key="1">
    <source>
        <dbReference type="ARBA" id="ARBA00023002"/>
    </source>
</evidence>
<dbReference type="Gene3D" id="3.10.20.440">
    <property type="entry name" value="2Fe-2S iron-sulphur cluster binding domain, sarcosine oxidase, alpha subunit, N-terminal domain"/>
    <property type="match status" value="1"/>
</dbReference>
<sequence length="120" mass="12922">MSALPPRFIRLAETDRPPITLLVDGQPVQALAGDTLLVAVLSQGRRLRDSEFGDGPRAGFCLMGACQDCWVWTPAGERLRACSTVAEGGMAILTRPPRGQWPMTPDLQATLARRPAGVPQ</sequence>
<dbReference type="InterPro" id="IPR042204">
    <property type="entry name" value="2Fe-2S-bd_N"/>
</dbReference>
<dbReference type="InterPro" id="IPR036010">
    <property type="entry name" value="2Fe-2S_ferredoxin-like_sf"/>
</dbReference>
<dbReference type="EMBL" id="CP097636">
    <property type="protein sequence ID" value="URI11496.1"/>
    <property type="molecule type" value="Genomic_DNA"/>
</dbReference>
<dbReference type="SUPFAM" id="SSF54292">
    <property type="entry name" value="2Fe-2S ferredoxin-like"/>
    <property type="match status" value="1"/>
</dbReference>
<keyword evidence="1" id="KW-0560">Oxidoreductase</keyword>
<dbReference type="Pfam" id="PF13510">
    <property type="entry name" value="Fer2_4"/>
    <property type="match status" value="1"/>
</dbReference>